<feature type="compositionally biased region" description="Basic and acidic residues" evidence="1">
    <location>
        <begin position="50"/>
        <end position="59"/>
    </location>
</feature>
<keyword evidence="2" id="KW-0472">Membrane</keyword>
<name>A0ABD4TPG9_9CORY</name>
<organism evidence="3 4">
    <name type="scientific">Corynebacterium pseudogenitalium</name>
    <dbReference type="NCBI Taxonomy" id="38303"/>
    <lineage>
        <taxon>Bacteria</taxon>
        <taxon>Bacillati</taxon>
        <taxon>Actinomycetota</taxon>
        <taxon>Actinomycetes</taxon>
        <taxon>Mycobacteriales</taxon>
        <taxon>Corynebacteriaceae</taxon>
        <taxon>Corynebacterium</taxon>
    </lineage>
</organism>
<evidence type="ECO:0000256" key="2">
    <source>
        <dbReference type="SAM" id="Phobius"/>
    </source>
</evidence>
<dbReference type="AlphaFoldDB" id="A0ABD4TPG9"/>
<reference evidence="3 4" key="1">
    <citation type="submission" date="2021-04" db="EMBL/GenBank/DDBJ databases">
        <title>Corynebacterium genitalium sp. nov. and Corynebacterium genitalium sp. nov., two new species of the genus Corynebacterium.</title>
        <authorList>
            <person name="Jaen-Luchoro D."/>
            <person name="Pinyeiro-Iglesias B."/>
            <person name="Al-Shaer S."/>
            <person name="Karlsson R."/>
            <person name="Gonzales-Siles L."/>
            <person name="Cardew S."/>
            <person name="Jensie-Markopolous S."/>
            <person name="Ohlen M."/>
            <person name="Inganas E."/>
            <person name="Moore E.R.B."/>
        </authorList>
    </citation>
    <scope>NUCLEOTIDE SEQUENCE [LARGE SCALE GENOMIC DNA]</scope>
    <source>
        <strain evidence="3 4">CCUG 55013</strain>
    </source>
</reference>
<dbReference type="RefSeq" id="WP_256000720.1">
    <property type="nucleotide sequence ID" value="NZ_JAGPYW010000004.1"/>
</dbReference>
<protein>
    <submittedName>
        <fullName evidence="3">Uncharacterized protein</fullName>
    </submittedName>
</protein>
<gene>
    <name evidence="3" type="ORF">KBX22_05630</name>
</gene>
<keyword evidence="2" id="KW-1133">Transmembrane helix</keyword>
<keyword evidence="2" id="KW-0812">Transmembrane</keyword>
<accession>A0ABD4TPG9</accession>
<evidence type="ECO:0000313" key="3">
    <source>
        <dbReference type="EMBL" id="MCQ4614212.1"/>
    </source>
</evidence>
<dbReference type="Proteomes" id="UP001205080">
    <property type="component" value="Unassembled WGS sequence"/>
</dbReference>
<proteinExistence type="predicted"/>
<feature type="transmembrane region" description="Helical" evidence="2">
    <location>
        <begin position="182"/>
        <end position="206"/>
    </location>
</feature>
<feature type="compositionally biased region" description="Basic and acidic residues" evidence="1">
    <location>
        <begin position="129"/>
        <end position="145"/>
    </location>
</feature>
<dbReference type="EMBL" id="JAGPYW010000004">
    <property type="protein sequence ID" value="MCQ4614212.1"/>
    <property type="molecule type" value="Genomic_DNA"/>
</dbReference>
<evidence type="ECO:0000313" key="4">
    <source>
        <dbReference type="Proteomes" id="UP001205080"/>
    </source>
</evidence>
<feature type="transmembrane region" description="Helical" evidence="2">
    <location>
        <begin position="212"/>
        <end position="232"/>
    </location>
</feature>
<feature type="transmembrane region" description="Helical" evidence="2">
    <location>
        <begin position="239"/>
        <end position="257"/>
    </location>
</feature>
<feature type="region of interest" description="Disordered" evidence="1">
    <location>
        <begin position="14"/>
        <end position="145"/>
    </location>
</feature>
<evidence type="ECO:0000256" key="1">
    <source>
        <dbReference type="SAM" id="MobiDB-lite"/>
    </source>
</evidence>
<sequence>MSEDKQLTVAELLARAQKTNPDVGKRPRRRRSLEEGGVSVAELTGSFKAVDARPAEAKHSSVPLDAPAEPTPAKPEPAAEKPAAEKPAAAKPAAEKPVDPPVAKAAQDSPSEDETTQIRVVEDTNEPVQRTKPEAAPKPAEKPAEEDALDLFDDEHAEDVDVEKAEAAEVAEIDDDGAVNPIMLVLFVFIGVVLGVLGFMLFSWIWANLATALAAILGAAAVAGVVFGVRAMHTGRDGLTMTLAGVAALVMAFGPALL</sequence>
<comment type="caution">
    <text evidence="3">The sequence shown here is derived from an EMBL/GenBank/DDBJ whole genome shotgun (WGS) entry which is preliminary data.</text>
</comment>